<evidence type="ECO:0000313" key="2">
    <source>
        <dbReference type="EMBL" id="MBX50127.1"/>
    </source>
</evidence>
<keyword evidence="1" id="KW-1133">Transmembrane helix</keyword>
<organism evidence="2">
    <name type="scientific">Rhizophora mucronata</name>
    <name type="common">Asiatic mangrove</name>
    <dbReference type="NCBI Taxonomy" id="61149"/>
    <lineage>
        <taxon>Eukaryota</taxon>
        <taxon>Viridiplantae</taxon>
        <taxon>Streptophyta</taxon>
        <taxon>Embryophyta</taxon>
        <taxon>Tracheophyta</taxon>
        <taxon>Spermatophyta</taxon>
        <taxon>Magnoliopsida</taxon>
        <taxon>eudicotyledons</taxon>
        <taxon>Gunneridae</taxon>
        <taxon>Pentapetalae</taxon>
        <taxon>rosids</taxon>
        <taxon>fabids</taxon>
        <taxon>Malpighiales</taxon>
        <taxon>Rhizophoraceae</taxon>
        <taxon>Rhizophora</taxon>
    </lineage>
</organism>
<protein>
    <submittedName>
        <fullName evidence="2">Uncharacterized protein</fullName>
    </submittedName>
</protein>
<keyword evidence="1" id="KW-0812">Transmembrane</keyword>
<accession>A0A2P2P5Z0</accession>
<keyword evidence="1" id="KW-0472">Membrane</keyword>
<reference evidence="2" key="1">
    <citation type="submission" date="2018-02" db="EMBL/GenBank/DDBJ databases">
        <title>Rhizophora mucronata_Transcriptome.</title>
        <authorList>
            <person name="Meera S.P."/>
            <person name="Sreeshan A."/>
            <person name="Augustine A."/>
        </authorList>
    </citation>
    <scope>NUCLEOTIDE SEQUENCE</scope>
    <source>
        <tissue evidence="2">Leaf</tissue>
    </source>
</reference>
<dbReference type="AlphaFoldDB" id="A0A2P2P5Z0"/>
<feature type="transmembrane region" description="Helical" evidence="1">
    <location>
        <begin position="7"/>
        <end position="31"/>
    </location>
</feature>
<name>A0A2P2P5Z0_RHIMU</name>
<dbReference type="EMBL" id="GGEC01069643">
    <property type="protein sequence ID" value="MBX50127.1"/>
    <property type="molecule type" value="Transcribed_RNA"/>
</dbReference>
<feature type="transmembrane region" description="Helical" evidence="1">
    <location>
        <begin position="37"/>
        <end position="54"/>
    </location>
</feature>
<evidence type="ECO:0000256" key="1">
    <source>
        <dbReference type="SAM" id="Phobius"/>
    </source>
</evidence>
<proteinExistence type="predicted"/>
<sequence length="56" mass="6715">MYPCRTFICWTSNILLSEGIYYYYLCFFMLINRRVSIWASLSMLYSISLLLENLQG</sequence>